<proteinExistence type="predicted"/>
<comment type="caution">
    <text evidence="3">The sequence shown here is derived from an EMBL/GenBank/DDBJ whole genome shotgun (WGS) entry which is preliminary data.</text>
</comment>
<dbReference type="EMBL" id="JBBKZT010000002">
    <property type="protein sequence ID" value="MEJ8846224.1"/>
    <property type="molecule type" value="Genomic_DNA"/>
</dbReference>
<accession>A0ABU8WFT9</accession>
<reference evidence="3 4" key="1">
    <citation type="submission" date="2024-03" db="EMBL/GenBank/DDBJ databases">
        <title>Novel species of the genus Variovorax.</title>
        <authorList>
            <person name="Liu Q."/>
            <person name="Xin Y.-H."/>
        </authorList>
    </citation>
    <scope>NUCLEOTIDE SEQUENCE [LARGE SCALE GENOMIC DNA]</scope>
    <source>
        <strain evidence="3 4">KACC 18900</strain>
    </source>
</reference>
<evidence type="ECO:0000259" key="2">
    <source>
        <dbReference type="Pfam" id="PF05433"/>
    </source>
</evidence>
<feature type="signal peptide" evidence="1">
    <location>
        <begin position="1"/>
        <end position="22"/>
    </location>
</feature>
<dbReference type="InterPro" id="IPR008816">
    <property type="entry name" value="Gly_zipper_2TM_dom"/>
</dbReference>
<dbReference type="PROSITE" id="PS51257">
    <property type="entry name" value="PROKAR_LIPOPROTEIN"/>
    <property type="match status" value="1"/>
</dbReference>
<dbReference type="Proteomes" id="UP001385892">
    <property type="component" value="Unassembled WGS sequence"/>
</dbReference>
<evidence type="ECO:0000256" key="1">
    <source>
        <dbReference type="SAM" id="SignalP"/>
    </source>
</evidence>
<protein>
    <submittedName>
        <fullName evidence="3">Glycine zipper 2TM domain-containing protein</fullName>
    </submittedName>
</protein>
<feature type="chain" id="PRO_5046591832" evidence="1">
    <location>
        <begin position="23"/>
        <end position="148"/>
    </location>
</feature>
<evidence type="ECO:0000313" key="4">
    <source>
        <dbReference type="Proteomes" id="UP001385892"/>
    </source>
</evidence>
<gene>
    <name evidence="3" type="ORF">WKW82_06175</name>
</gene>
<name>A0ABU8WFT9_9BURK</name>
<dbReference type="RefSeq" id="WP_340341365.1">
    <property type="nucleotide sequence ID" value="NZ_JBBKZT010000002.1"/>
</dbReference>
<feature type="domain" description="Glycine zipper 2TM" evidence="2">
    <location>
        <begin position="56"/>
        <end position="96"/>
    </location>
</feature>
<organism evidence="3 4">
    <name type="scientific">Variovorax rhizosphaerae</name>
    <dbReference type="NCBI Taxonomy" id="1836200"/>
    <lineage>
        <taxon>Bacteria</taxon>
        <taxon>Pseudomonadati</taxon>
        <taxon>Pseudomonadota</taxon>
        <taxon>Betaproteobacteria</taxon>
        <taxon>Burkholderiales</taxon>
        <taxon>Comamonadaceae</taxon>
        <taxon>Variovorax</taxon>
    </lineage>
</organism>
<sequence>MTARFLTRISSLALAGTLAACALPGANNSAPPEIRMGRIEQISATQLQDSHQIGVGAIVGGLGGLAVGSLIGNGNGRDVARVVGAIGGAVAGNEVQKRYEQPVAGQQIIVRTGSGVLVSVTQPVAPDLRVGQNVFIEGSGESARVIPR</sequence>
<evidence type="ECO:0000313" key="3">
    <source>
        <dbReference type="EMBL" id="MEJ8846224.1"/>
    </source>
</evidence>
<keyword evidence="1" id="KW-0732">Signal</keyword>
<dbReference type="Pfam" id="PF05433">
    <property type="entry name" value="Rick_17kDa_Anti"/>
    <property type="match status" value="1"/>
</dbReference>
<keyword evidence="4" id="KW-1185">Reference proteome</keyword>